<dbReference type="EMBL" id="CP024444">
    <property type="protein sequence ID" value="ATR79620.1"/>
    <property type="molecule type" value="Genomic_DNA"/>
</dbReference>
<dbReference type="Proteomes" id="UP000229340">
    <property type="component" value="Plasmid pNP7-1"/>
</dbReference>
<reference evidence="3" key="1">
    <citation type="submission" date="2017-10" db="EMBL/GenBank/DDBJ databases">
        <title>Complete genome sequence of Moraxella osloensis NP7 isolated from human skin.</title>
        <authorList>
            <person name="Lee K."/>
            <person name="Lim J.Y."/>
            <person name="Hwang I."/>
        </authorList>
    </citation>
    <scope>NUCLEOTIDE SEQUENCE [LARGE SCALE GENOMIC DNA]</scope>
    <source>
        <strain evidence="3">NP7</strain>
        <plasmid evidence="3">pnp7-1</plasmid>
    </source>
</reference>
<protein>
    <submittedName>
        <fullName evidence="2">Uncharacterized protein</fullName>
    </submittedName>
</protein>
<dbReference type="AlphaFoldDB" id="A0A2D2LXC1"/>
<dbReference type="RefSeq" id="WP_100270989.1">
    <property type="nucleotide sequence ID" value="NZ_CP024444.1"/>
</dbReference>
<name>A0A2D2LXC1_FAUOS</name>
<proteinExistence type="predicted"/>
<organism evidence="2 3">
    <name type="scientific">Faucicola osloensis</name>
    <name type="common">Moraxella osloensis</name>
    <dbReference type="NCBI Taxonomy" id="34062"/>
    <lineage>
        <taxon>Bacteria</taxon>
        <taxon>Pseudomonadati</taxon>
        <taxon>Pseudomonadota</taxon>
        <taxon>Gammaproteobacteria</taxon>
        <taxon>Moraxellales</taxon>
        <taxon>Moraxellaceae</taxon>
        <taxon>Faucicola</taxon>
    </lineage>
</organism>
<sequence>MPQNFSYGVTADIVRGKDGKDYKVDPEQSSNTFDNLKYLEPDQVIVINNDNKAFYTADLVSNNPHFTLDGNQITTTTPNQDKQITIENIPNEVLEEYGIEIKRTVVNGVEETKIDMLNFDEGRFIEQTFRNNGGNWEVTTHDIGEEIRETLDKIGAGAEGEKLVSQLRDYFEESEVTTSIIAARHLADKTEDYGIDAQQAADIVSDKFSKIISDGISDPKAKLGEDFAKQFIGMQQVSAAFTRHHENDATHPPKVQFDVNVDHDELGKVKIGELNLNTSADLNTYFAKELAFDDNTFHKHLVEHISQTTGKSQYQVSIEHSEQVWNAFDDISERVDQAREVLSEYNVIHPNHEKRNIFWDLDAKIAVLDHKNGNEFKMFEPKYAGSYENFMQEIAASQGGKPLSDDYEFKLISDYPGINAGGLVEKLIAEKGLTSGDDSIKDLWRKSTRQTIVSLTDDPQVKNFETQAMLDSLDANFGKLSYVPIREFYSQEDLDLISPKGRNTLVNEPEPPTPAPTMAQQNEMTMSPF</sequence>
<accession>A0A2D2LXC1</accession>
<evidence type="ECO:0000313" key="2">
    <source>
        <dbReference type="EMBL" id="ATR79620.1"/>
    </source>
</evidence>
<gene>
    <name evidence="2" type="ORF">NP7_09630</name>
</gene>
<evidence type="ECO:0000256" key="1">
    <source>
        <dbReference type="SAM" id="MobiDB-lite"/>
    </source>
</evidence>
<feature type="region of interest" description="Disordered" evidence="1">
    <location>
        <begin position="502"/>
        <end position="529"/>
    </location>
</feature>
<keyword evidence="2" id="KW-0614">Plasmid</keyword>
<geneLocation type="plasmid" evidence="3">
    <name>pnp7-1</name>
</geneLocation>
<evidence type="ECO:0000313" key="3">
    <source>
        <dbReference type="Proteomes" id="UP000229340"/>
    </source>
</evidence>